<gene>
    <name evidence="1" type="ORF">GCM10009839_63490</name>
</gene>
<comment type="caution">
    <text evidence="1">The sequence shown here is derived from an EMBL/GenBank/DDBJ whole genome shotgun (WGS) entry which is preliminary data.</text>
</comment>
<sequence>MKIEEIVSEVERIKRKFDELNDADPEDYLPPLLNELRKYIFQIHASYERSLELLLLIDFFNGYIEYESGATVLDELSFFSKLKLVHKAHPKFPHRLAEKLNKLRNDFAHKKGSTLRAGWNDDQKRMEEFQFLEKAHDELESFWKEYVKLKKADQGVVAEHIEQT</sequence>
<evidence type="ECO:0000313" key="1">
    <source>
        <dbReference type="EMBL" id="GAA2049012.1"/>
    </source>
</evidence>
<evidence type="ECO:0008006" key="3">
    <source>
        <dbReference type="Google" id="ProtNLM"/>
    </source>
</evidence>
<evidence type="ECO:0000313" key="2">
    <source>
        <dbReference type="Proteomes" id="UP001500751"/>
    </source>
</evidence>
<dbReference type="RefSeq" id="WP_344669367.1">
    <property type="nucleotide sequence ID" value="NZ_BAAAQN010000046.1"/>
</dbReference>
<accession>A0ABP5GNI5</accession>
<dbReference type="Proteomes" id="UP001500751">
    <property type="component" value="Unassembled WGS sequence"/>
</dbReference>
<keyword evidence="2" id="KW-1185">Reference proteome</keyword>
<dbReference type="EMBL" id="BAAAQN010000046">
    <property type="protein sequence ID" value="GAA2049012.1"/>
    <property type="molecule type" value="Genomic_DNA"/>
</dbReference>
<reference evidence="2" key="1">
    <citation type="journal article" date="2019" name="Int. J. Syst. Evol. Microbiol.">
        <title>The Global Catalogue of Microorganisms (GCM) 10K type strain sequencing project: providing services to taxonomists for standard genome sequencing and annotation.</title>
        <authorList>
            <consortium name="The Broad Institute Genomics Platform"/>
            <consortium name="The Broad Institute Genome Sequencing Center for Infectious Disease"/>
            <person name="Wu L."/>
            <person name="Ma J."/>
        </authorList>
    </citation>
    <scope>NUCLEOTIDE SEQUENCE [LARGE SCALE GENOMIC DNA]</scope>
    <source>
        <strain evidence="2">JCM 16014</strain>
    </source>
</reference>
<organism evidence="1 2">
    <name type="scientific">Catenulispora yoronensis</name>
    <dbReference type="NCBI Taxonomy" id="450799"/>
    <lineage>
        <taxon>Bacteria</taxon>
        <taxon>Bacillati</taxon>
        <taxon>Actinomycetota</taxon>
        <taxon>Actinomycetes</taxon>
        <taxon>Catenulisporales</taxon>
        <taxon>Catenulisporaceae</taxon>
        <taxon>Catenulispora</taxon>
    </lineage>
</organism>
<protein>
    <recommendedName>
        <fullName evidence="3">RiboL-PSP-HEPN domain-containing protein</fullName>
    </recommendedName>
</protein>
<proteinExistence type="predicted"/>
<name>A0ABP5GNI5_9ACTN</name>